<dbReference type="InterPro" id="IPR023765">
    <property type="entry name" value="SBP_5_CS"/>
</dbReference>
<evidence type="ECO:0000259" key="5">
    <source>
        <dbReference type="Pfam" id="PF00496"/>
    </source>
</evidence>
<dbReference type="InterPro" id="IPR039424">
    <property type="entry name" value="SBP_5"/>
</dbReference>
<evidence type="ECO:0000256" key="4">
    <source>
        <dbReference type="SAM" id="SignalP"/>
    </source>
</evidence>
<dbReference type="PIRSF" id="PIRSF002741">
    <property type="entry name" value="MppA"/>
    <property type="match status" value="1"/>
</dbReference>
<proteinExistence type="inferred from homology"/>
<dbReference type="InterPro" id="IPR000914">
    <property type="entry name" value="SBP_5_dom"/>
</dbReference>
<dbReference type="KEGG" id="ful:C4N20_00740"/>
<dbReference type="GO" id="GO:0042597">
    <property type="term" value="C:periplasmic space"/>
    <property type="evidence" value="ECO:0007669"/>
    <property type="project" value="UniProtKB-ARBA"/>
</dbReference>
<dbReference type="GeneID" id="78453315"/>
<dbReference type="Pfam" id="PF00496">
    <property type="entry name" value="SBP_bac_5"/>
    <property type="match status" value="1"/>
</dbReference>
<keyword evidence="2" id="KW-0813">Transport</keyword>
<dbReference type="GO" id="GO:1904680">
    <property type="term" value="F:peptide transmembrane transporter activity"/>
    <property type="evidence" value="ECO:0007669"/>
    <property type="project" value="TreeGrafter"/>
</dbReference>
<protein>
    <submittedName>
        <fullName evidence="6">Glutathione-binding protein gsiB</fullName>
    </submittedName>
</protein>
<sequence>MNYKTFKKLGMCMLLVCVGLFSAMKLSASSKDEKKTDPAATSAKVQLKDTLVVAMKSDPKTVDPQKSIDTMSNKSINLMYDSLLELDENLNVVPALAERWERIDEYSVVFYLRKGVKFHNGDELKAEDVKFTLERAVASPQTMYLYNPISEVTVIDDYTVKVTTKAPFGALLQNLAAVQGGIVNKKVVEAAGDDYVKNPVGTGQYKFKEWLPGNKIVFEAFNDSYHGAPKIKEITFKTVPEVSNRMIYLETGEADISFDIGLMDKEAVKNHKNLELLEVESPSILYIGFDQSVPKFQNKKLRQAIAYAIDNNVFVDAIFRGSAVAADSVMAKASPAYNPNVKKYDQNIEKAKELLKEAGYPNGLDLQLWVMDDGPRVDMCVIIQDQLKAIGINIEIKVFEFGAYVSKTALPDKELYFLSWNSSGDGDASLYPLFHSSQHGASGNRSFYSNKEIDELLDKARTSVDQDERTEIYKKVQDILQEELPHYTLVYPKLNLAKSTKVKGMIFKKNGYVDMTKAYVEK</sequence>
<reference evidence="6 7" key="1">
    <citation type="submission" date="2018-06" db="EMBL/GenBank/DDBJ databases">
        <authorList>
            <consortium name="Pathogen Informatics"/>
            <person name="Doyle S."/>
        </authorList>
    </citation>
    <scope>NUCLEOTIDE SEQUENCE [LARGE SCALE GENOMIC DNA]</scope>
    <source>
        <strain evidence="6 7">NCTC12112</strain>
    </source>
</reference>
<accession>A0AAX2JBK5</accession>
<dbReference type="AlphaFoldDB" id="A0AAX2JBK5"/>
<dbReference type="InterPro" id="IPR030678">
    <property type="entry name" value="Peptide/Ni-bd"/>
</dbReference>
<dbReference type="Gene3D" id="3.90.76.10">
    <property type="entry name" value="Dipeptide-binding Protein, Domain 1"/>
    <property type="match status" value="1"/>
</dbReference>
<evidence type="ECO:0000256" key="1">
    <source>
        <dbReference type="ARBA" id="ARBA00005695"/>
    </source>
</evidence>
<feature type="signal peptide" evidence="4">
    <location>
        <begin position="1"/>
        <end position="28"/>
    </location>
</feature>
<keyword evidence="3 4" id="KW-0732">Signal</keyword>
<dbReference type="PANTHER" id="PTHR30290:SF9">
    <property type="entry name" value="OLIGOPEPTIDE-BINDING PROTEIN APPA"/>
    <property type="match status" value="1"/>
</dbReference>
<dbReference type="Gene3D" id="3.10.105.10">
    <property type="entry name" value="Dipeptide-binding Protein, Domain 3"/>
    <property type="match status" value="1"/>
</dbReference>
<dbReference type="EMBL" id="LS483487">
    <property type="protein sequence ID" value="SQJ06794.1"/>
    <property type="molecule type" value="Genomic_DNA"/>
</dbReference>
<evidence type="ECO:0000313" key="7">
    <source>
        <dbReference type="Proteomes" id="UP000249008"/>
    </source>
</evidence>
<dbReference type="Gene3D" id="3.40.190.10">
    <property type="entry name" value="Periplasmic binding protein-like II"/>
    <property type="match status" value="1"/>
</dbReference>
<dbReference type="Proteomes" id="UP000249008">
    <property type="component" value="Chromosome 1"/>
</dbReference>
<name>A0AAX2JBK5_9FUSO</name>
<dbReference type="SUPFAM" id="SSF53850">
    <property type="entry name" value="Periplasmic binding protein-like II"/>
    <property type="match status" value="1"/>
</dbReference>
<dbReference type="GO" id="GO:0043190">
    <property type="term" value="C:ATP-binding cassette (ABC) transporter complex"/>
    <property type="evidence" value="ECO:0007669"/>
    <property type="project" value="InterPro"/>
</dbReference>
<dbReference type="PANTHER" id="PTHR30290">
    <property type="entry name" value="PERIPLASMIC BINDING COMPONENT OF ABC TRANSPORTER"/>
    <property type="match status" value="1"/>
</dbReference>
<dbReference type="RefSeq" id="WP_005981902.1">
    <property type="nucleotide sequence ID" value="NZ_CABKNW010000005.1"/>
</dbReference>
<dbReference type="PROSITE" id="PS01040">
    <property type="entry name" value="SBP_BACTERIAL_5"/>
    <property type="match status" value="1"/>
</dbReference>
<feature type="domain" description="Solute-binding protein family 5" evidence="5">
    <location>
        <begin position="91"/>
        <end position="438"/>
    </location>
</feature>
<gene>
    <name evidence="6" type="primary">gsiB_6</name>
    <name evidence="6" type="ORF">NCTC12112_02020</name>
</gene>
<feature type="chain" id="PRO_5043701938" evidence="4">
    <location>
        <begin position="29"/>
        <end position="522"/>
    </location>
</feature>
<dbReference type="GO" id="GO:0015833">
    <property type="term" value="P:peptide transport"/>
    <property type="evidence" value="ECO:0007669"/>
    <property type="project" value="TreeGrafter"/>
</dbReference>
<evidence type="ECO:0000256" key="2">
    <source>
        <dbReference type="ARBA" id="ARBA00022448"/>
    </source>
</evidence>
<comment type="similarity">
    <text evidence="1">Belongs to the bacterial solute-binding protein 5 family.</text>
</comment>
<evidence type="ECO:0000313" key="6">
    <source>
        <dbReference type="EMBL" id="SQJ06794.1"/>
    </source>
</evidence>
<evidence type="ECO:0000256" key="3">
    <source>
        <dbReference type="ARBA" id="ARBA00022729"/>
    </source>
</evidence>
<organism evidence="6 7">
    <name type="scientific">Fusobacterium ulcerans</name>
    <dbReference type="NCBI Taxonomy" id="861"/>
    <lineage>
        <taxon>Bacteria</taxon>
        <taxon>Fusobacteriati</taxon>
        <taxon>Fusobacteriota</taxon>
        <taxon>Fusobacteriia</taxon>
        <taxon>Fusobacteriales</taxon>
        <taxon>Fusobacteriaceae</taxon>
        <taxon>Fusobacterium</taxon>
    </lineage>
</organism>